<dbReference type="Pfam" id="PF00108">
    <property type="entry name" value="Thiolase_N"/>
    <property type="match status" value="1"/>
</dbReference>
<dbReference type="InterPro" id="IPR020616">
    <property type="entry name" value="Thiolase_N"/>
</dbReference>
<comment type="caution">
    <text evidence="3">The sequence shown here is derived from an EMBL/GenBank/DDBJ whole genome shotgun (WGS) entry which is preliminary data.</text>
</comment>
<dbReference type="Pfam" id="PF22691">
    <property type="entry name" value="Thiolase_C_1"/>
    <property type="match status" value="1"/>
</dbReference>
<dbReference type="InterPro" id="IPR016039">
    <property type="entry name" value="Thiolase-like"/>
</dbReference>
<evidence type="ECO:0000259" key="1">
    <source>
        <dbReference type="Pfam" id="PF00108"/>
    </source>
</evidence>
<dbReference type="RefSeq" id="WP_106350747.1">
    <property type="nucleotide sequence ID" value="NZ_PVUE01000022.1"/>
</dbReference>
<dbReference type="SUPFAM" id="SSF53901">
    <property type="entry name" value="Thiolase-like"/>
    <property type="match status" value="2"/>
</dbReference>
<feature type="domain" description="Thiolase C-terminal" evidence="2">
    <location>
        <begin position="232"/>
        <end position="374"/>
    </location>
</feature>
<accession>A0A2T0ZFS7</accession>
<organism evidence="3 4">
    <name type="scientific">Antricoccus suffuscus</name>
    <dbReference type="NCBI Taxonomy" id="1629062"/>
    <lineage>
        <taxon>Bacteria</taxon>
        <taxon>Bacillati</taxon>
        <taxon>Actinomycetota</taxon>
        <taxon>Actinomycetes</taxon>
        <taxon>Geodermatophilales</taxon>
        <taxon>Antricoccaceae</taxon>
        <taxon>Antricoccus</taxon>
    </lineage>
</organism>
<reference evidence="3 4" key="1">
    <citation type="submission" date="2018-03" db="EMBL/GenBank/DDBJ databases">
        <title>Genomic Encyclopedia of Archaeal and Bacterial Type Strains, Phase II (KMG-II): from individual species to whole genera.</title>
        <authorList>
            <person name="Goeker M."/>
        </authorList>
    </citation>
    <scope>NUCLEOTIDE SEQUENCE [LARGE SCALE GENOMIC DNA]</scope>
    <source>
        <strain evidence="3 4">DSM 100065</strain>
    </source>
</reference>
<sequence length="378" mass="39143">MAWISGIGLTPYGKQPGPGAVDWQSLAARAAMHDAGLGSSVIDGVLAGYATTIGHIMPSDLLAERLGIRPRVASGMSVGGATGLSMVAQAARTVDTGAADHVLVAGGEDRASGQSTETSTRTLAQVGHAAYEVPTGCTVPGYYALLASEYLHKHGLDREALAPFAVHMRTNALRHPGAQFSKPITIDDVLAARPIAEPLHLLDCCPTSDGGAAFVVTAQPRDKRSIRISGIGEGHMHQHISEADSDNFGARIAAERAFESSGRRRDEIDILGVYDSFTITIALLLEEIGFSAAGRSGADVLDGRYAADGEFPLNLHGGLLSYGHCGVAGGMAHLAEVVTQLRGEAGDRAIARQPSTGFVHADGGVMSAHVSLVVEAAA</sequence>
<dbReference type="AlphaFoldDB" id="A0A2T0ZFS7"/>
<dbReference type="PANTHER" id="PTHR42870:SF1">
    <property type="entry name" value="NON-SPECIFIC LIPID-TRANSFER PROTEIN-LIKE 2"/>
    <property type="match status" value="1"/>
</dbReference>
<feature type="domain" description="Thiolase N-terminal" evidence="1">
    <location>
        <begin position="20"/>
        <end position="218"/>
    </location>
</feature>
<dbReference type="InterPro" id="IPR002155">
    <property type="entry name" value="Thiolase"/>
</dbReference>
<gene>
    <name evidence="3" type="ORF">CLV47_12239</name>
</gene>
<dbReference type="PANTHER" id="PTHR42870">
    <property type="entry name" value="ACETYL-COA C-ACETYLTRANSFERASE"/>
    <property type="match status" value="1"/>
</dbReference>
<evidence type="ECO:0000313" key="4">
    <source>
        <dbReference type="Proteomes" id="UP000237752"/>
    </source>
</evidence>
<dbReference type="GO" id="GO:0016747">
    <property type="term" value="F:acyltransferase activity, transferring groups other than amino-acyl groups"/>
    <property type="evidence" value="ECO:0007669"/>
    <property type="project" value="InterPro"/>
</dbReference>
<dbReference type="InterPro" id="IPR055140">
    <property type="entry name" value="Thiolase_C_2"/>
</dbReference>
<protein>
    <submittedName>
        <fullName evidence="3">Acetyl-CoA acetyltransferase</fullName>
    </submittedName>
</protein>
<keyword evidence="4" id="KW-1185">Reference proteome</keyword>
<dbReference type="CDD" id="cd00829">
    <property type="entry name" value="SCP-x_thiolase"/>
    <property type="match status" value="1"/>
</dbReference>
<name>A0A2T0ZFS7_9ACTN</name>
<dbReference type="Proteomes" id="UP000237752">
    <property type="component" value="Unassembled WGS sequence"/>
</dbReference>
<dbReference type="OrthoDB" id="9785768at2"/>
<evidence type="ECO:0000313" key="3">
    <source>
        <dbReference type="EMBL" id="PRZ35219.1"/>
    </source>
</evidence>
<proteinExistence type="predicted"/>
<dbReference type="Gene3D" id="3.40.47.10">
    <property type="match status" value="1"/>
</dbReference>
<keyword evidence="3" id="KW-0808">Transferase</keyword>
<dbReference type="EMBL" id="PVUE01000022">
    <property type="protein sequence ID" value="PRZ35219.1"/>
    <property type="molecule type" value="Genomic_DNA"/>
</dbReference>
<evidence type="ECO:0000259" key="2">
    <source>
        <dbReference type="Pfam" id="PF22691"/>
    </source>
</evidence>
<dbReference type="PIRSF" id="PIRSF000429">
    <property type="entry name" value="Ac-CoA_Ac_transf"/>
    <property type="match status" value="1"/>
</dbReference>